<name>C5KH66_PERM5</name>
<dbReference type="InParanoid" id="C5KH66"/>
<protein>
    <recommendedName>
        <fullName evidence="3">GH18 domain-containing protein</fullName>
    </recommendedName>
</protein>
<dbReference type="OMA" id="IENEGMQ"/>
<sequence length="361" mass="40237">MSTRNLPVNLALLVMATLGEVTVGLNATATAFPLGFYTWGLDIWTDPNSDFLKFVKMSAVQRHSPLGDVWFGVGSDGTPGEVLGKDQILPFLKEIRPTAKGVLYITYGDFGSHNEQALLDFIDNLFDYLKAQSQADLKSVAPFGISLDIENEGMQKMVMSSLQKLQAYKKKYLSFLPEGDFLIQQVVGGYPDSGTTGFTMDNADSALYLVYRSYMTDKSDMELNPGNNLLARFKWFMELQCIQCLNPGYKPRAKISVLVEGACYIGEYCGLISFCGQNEFGVENLLKTFEEFDTQAKAAQWIPKGRFDEMMADPVSRYGIHDWHWSRCLYDADVSGAYPTCGTPLKYGTSLCKALHKTPQT</sequence>
<evidence type="ECO:0008006" key="3">
    <source>
        <dbReference type="Google" id="ProtNLM"/>
    </source>
</evidence>
<dbReference type="RefSeq" id="XP_002784132.1">
    <property type="nucleotide sequence ID" value="XM_002784086.1"/>
</dbReference>
<proteinExistence type="predicted"/>
<evidence type="ECO:0000313" key="2">
    <source>
        <dbReference type="Proteomes" id="UP000007800"/>
    </source>
</evidence>
<dbReference type="AlphaFoldDB" id="C5KH66"/>
<accession>C5KH66</accession>
<dbReference type="GeneID" id="9060764"/>
<dbReference type="EMBL" id="GG673069">
    <property type="protein sequence ID" value="EER15928.1"/>
    <property type="molecule type" value="Genomic_DNA"/>
</dbReference>
<dbReference type="OrthoDB" id="410296at2759"/>
<organism evidence="2">
    <name type="scientific">Perkinsus marinus (strain ATCC 50983 / TXsc)</name>
    <dbReference type="NCBI Taxonomy" id="423536"/>
    <lineage>
        <taxon>Eukaryota</taxon>
        <taxon>Sar</taxon>
        <taxon>Alveolata</taxon>
        <taxon>Perkinsozoa</taxon>
        <taxon>Perkinsea</taxon>
        <taxon>Perkinsida</taxon>
        <taxon>Perkinsidae</taxon>
        <taxon>Perkinsus</taxon>
    </lineage>
</organism>
<evidence type="ECO:0000313" key="1">
    <source>
        <dbReference type="EMBL" id="EER15928.1"/>
    </source>
</evidence>
<keyword evidence="2" id="KW-1185">Reference proteome</keyword>
<reference evidence="1 2" key="1">
    <citation type="submission" date="2008-07" db="EMBL/GenBank/DDBJ databases">
        <authorList>
            <person name="El-Sayed N."/>
            <person name="Caler E."/>
            <person name="Inman J."/>
            <person name="Amedeo P."/>
            <person name="Hass B."/>
            <person name="Wortman J."/>
        </authorList>
    </citation>
    <scope>NUCLEOTIDE SEQUENCE [LARGE SCALE GENOMIC DNA]</scope>
    <source>
        <strain evidence="2">ATCC 50983 / TXsc</strain>
    </source>
</reference>
<gene>
    <name evidence="1" type="ORF">Pmar_PMAR003386</name>
</gene>
<dbReference type="Proteomes" id="UP000007800">
    <property type="component" value="Unassembled WGS sequence"/>
</dbReference>